<accession>A0A0D9NW60</accession>
<evidence type="ECO:0000256" key="1">
    <source>
        <dbReference type="SAM" id="SignalP"/>
    </source>
</evidence>
<dbReference type="Proteomes" id="UP000054544">
    <property type="component" value="Unassembled WGS sequence"/>
</dbReference>
<evidence type="ECO:0000313" key="3">
    <source>
        <dbReference type="Proteomes" id="UP000054544"/>
    </source>
</evidence>
<feature type="chain" id="PRO_5002341486" evidence="1">
    <location>
        <begin position="18"/>
        <end position="128"/>
    </location>
</feature>
<name>A0A0D9NW60_METAN</name>
<gene>
    <name evidence="2" type="ORF">H634G_06601</name>
</gene>
<sequence>MHFWALLTAVMATVISAFPFEAAEDTGVTLYEHIHYSGHHYTIPSINRCWPVPQTLDRKVSSVRFSRSGVSCSVFRNRLCLPPVLYAGIRETIPDLHLIGIGDEVGSVYCSGINRDDALNEERVDEWL</sequence>
<proteinExistence type="predicted"/>
<dbReference type="InterPro" id="IPR011024">
    <property type="entry name" value="G_crystallin-like"/>
</dbReference>
<keyword evidence="3" id="KW-1185">Reference proteome</keyword>
<dbReference type="SUPFAM" id="SSF49695">
    <property type="entry name" value="gamma-Crystallin-like"/>
    <property type="match status" value="1"/>
</dbReference>
<feature type="signal peptide" evidence="1">
    <location>
        <begin position="1"/>
        <end position="17"/>
    </location>
</feature>
<reference evidence="3" key="1">
    <citation type="journal article" date="2014" name="BMC Genomics">
        <title>The genome sequence of the biocontrol fungus Metarhizium anisopliae and comparative genomics of Metarhizium species.</title>
        <authorList>
            <person name="Pattemore J.A."/>
            <person name="Hane J.K."/>
            <person name="Williams A.H."/>
            <person name="Wilson B.A."/>
            <person name="Stodart B.J."/>
            <person name="Ash G.J."/>
        </authorList>
    </citation>
    <scope>NUCLEOTIDE SEQUENCE [LARGE SCALE GENOMIC DNA]</scope>
    <source>
        <strain evidence="3">BRIP 53293</strain>
    </source>
</reference>
<dbReference type="Gene3D" id="2.60.20.10">
    <property type="entry name" value="Crystallins"/>
    <property type="match status" value="1"/>
</dbReference>
<keyword evidence="1" id="KW-0732">Signal</keyword>
<dbReference type="AlphaFoldDB" id="A0A0D9NW60"/>
<organism evidence="2 3">
    <name type="scientific">Metarhizium anisopliae BRIP 53293</name>
    <dbReference type="NCBI Taxonomy" id="1291518"/>
    <lineage>
        <taxon>Eukaryota</taxon>
        <taxon>Fungi</taxon>
        <taxon>Dikarya</taxon>
        <taxon>Ascomycota</taxon>
        <taxon>Pezizomycotina</taxon>
        <taxon>Sordariomycetes</taxon>
        <taxon>Hypocreomycetidae</taxon>
        <taxon>Hypocreales</taxon>
        <taxon>Clavicipitaceae</taxon>
        <taxon>Metarhizium</taxon>
    </lineage>
</organism>
<protein>
    <submittedName>
        <fullName evidence="2">Uncharacterized protein</fullName>
    </submittedName>
</protein>
<dbReference type="EMBL" id="KE384736">
    <property type="protein sequence ID" value="KJK78018.1"/>
    <property type="molecule type" value="Genomic_DNA"/>
</dbReference>
<evidence type="ECO:0000313" key="2">
    <source>
        <dbReference type="EMBL" id="KJK78018.1"/>
    </source>
</evidence>